<organism evidence="1 2">
    <name type="scientific">Filimonas zeae</name>
    <dbReference type="NCBI Taxonomy" id="1737353"/>
    <lineage>
        <taxon>Bacteria</taxon>
        <taxon>Pseudomonadati</taxon>
        <taxon>Bacteroidota</taxon>
        <taxon>Chitinophagia</taxon>
        <taxon>Chitinophagales</taxon>
        <taxon>Chitinophagaceae</taxon>
        <taxon>Filimonas</taxon>
    </lineage>
</organism>
<evidence type="ECO:0000313" key="2">
    <source>
        <dbReference type="Proteomes" id="UP000627292"/>
    </source>
</evidence>
<reference evidence="1" key="1">
    <citation type="journal article" date="2014" name="Int. J. Syst. Evol. Microbiol.">
        <title>Complete genome sequence of Corynebacterium casei LMG S-19264T (=DSM 44701T), isolated from a smear-ripened cheese.</title>
        <authorList>
            <consortium name="US DOE Joint Genome Institute (JGI-PGF)"/>
            <person name="Walter F."/>
            <person name="Albersmeier A."/>
            <person name="Kalinowski J."/>
            <person name="Ruckert C."/>
        </authorList>
    </citation>
    <scope>NUCLEOTIDE SEQUENCE</scope>
    <source>
        <strain evidence="1">CGMCC 1.15290</strain>
    </source>
</reference>
<accession>A0A917J2N0</accession>
<dbReference type="EMBL" id="BMIB01000004">
    <property type="protein sequence ID" value="GGH78202.1"/>
    <property type="molecule type" value="Genomic_DNA"/>
</dbReference>
<dbReference type="Proteomes" id="UP000627292">
    <property type="component" value="Unassembled WGS sequence"/>
</dbReference>
<comment type="caution">
    <text evidence="1">The sequence shown here is derived from an EMBL/GenBank/DDBJ whole genome shotgun (WGS) entry which is preliminary data.</text>
</comment>
<name>A0A917J2N0_9BACT</name>
<proteinExistence type="predicted"/>
<keyword evidence="2" id="KW-1185">Reference proteome</keyword>
<protein>
    <submittedName>
        <fullName evidence="1">Uncharacterized protein</fullName>
    </submittedName>
</protein>
<dbReference type="RefSeq" id="WP_188956734.1">
    <property type="nucleotide sequence ID" value="NZ_BMIB01000004.1"/>
</dbReference>
<reference evidence="1" key="2">
    <citation type="submission" date="2020-09" db="EMBL/GenBank/DDBJ databases">
        <authorList>
            <person name="Sun Q."/>
            <person name="Zhou Y."/>
        </authorList>
    </citation>
    <scope>NUCLEOTIDE SEQUENCE</scope>
    <source>
        <strain evidence="1">CGMCC 1.15290</strain>
    </source>
</reference>
<dbReference type="AlphaFoldDB" id="A0A917J2N0"/>
<sequence length="103" mass="11282">MGIEITLMNQSYDSNYTVVIVLSNTRTAWKVLSSPAYSHTFRLPAESDGFFAGVVNSIETGTELSENQLSQLSFVATENSKKADLIMTGGGVRAPYRFTLLPK</sequence>
<gene>
    <name evidence="1" type="ORF">GCM10011379_45740</name>
</gene>
<evidence type="ECO:0000313" key="1">
    <source>
        <dbReference type="EMBL" id="GGH78202.1"/>
    </source>
</evidence>